<accession>A0A4R6SPJ1</accession>
<keyword evidence="1" id="KW-0677">Repeat</keyword>
<keyword evidence="3" id="KW-1185">Reference proteome</keyword>
<dbReference type="SMART" id="SM00671">
    <property type="entry name" value="SEL1"/>
    <property type="match status" value="2"/>
</dbReference>
<dbReference type="RefSeq" id="WP_133578007.1">
    <property type="nucleotide sequence ID" value="NZ_SNYC01000008.1"/>
</dbReference>
<name>A0A4R6SPJ1_9SPHI</name>
<sequence>MKGKKAYFFATLLHEKLHKYPNDLDEDERISVYYEYFKLIKESAYLGYTDAFFDLGQQYESMGFLGINNPKYNPKKCIYWYSKACNNGHAEACNNLASFYEEGIGCELDLNKALELYKRSAELGSVNGKKNYRIMIKDISKGDIYEKKNVTKDGDS</sequence>
<dbReference type="InterPro" id="IPR051726">
    <property type="entry name" value="Chitin_Synth_Reg"/>
</dbReference>
<evidence type="ECO:0000256" key="1">
    <source>
        <dbReference type="ARBA" id="ARBA00022737"/>
    </source>
</evidence>
<evidence type="ECO:0008006" key="4">
    <source>
        <dbReference type="Google" id="ProtNLM"/>
    </source>
</evidence>
<gene>
    <name evidence="2" type="ORF">ATK78_4203</name>
</gene>
<evidence type="ECO:0000313" key="2">
    <source>
        <dbReference type="EMBL" id="TDQ06547.1"/>
    </source>
</evidence>
<evidence type="ECO:0000313" key="3">
    <source>
        <dbReference type="Proteomes" id="UP000295620"/>
    </source>
</evidence>
<dbReference type="EMBL" id="SNYC01000008">
    <property type="protein sequence ID" value="TDQ06547.1"/>
    <property type="molecule type" value="Genomic_DNA"/>
</dbReference>
<organism evidence="2 3">
    <name type="scientific">Pedobacter metabolipauper</name>
    <dbReference type="NCBI Taxonomy" id="425513"/>
    <lineage>
        <taxon>Bacteria</taxon>
        <taxon>Pseudomonadati</taxon>
        <taxon>Bacteroidota</taxon>
        <taxon>Sphingobacteriia</taxon>
        <taxon>Sphingobacteriales</taxon>
        <taxon>Sphingobacteriaceae</taxon>
        <taxon>Pedobacter</taxon>
    </lineage>
</organism>
<dbReference type="PANTHER" id="PTHR46430">
    <property type="entry name" value="PROTEIN SKT5-RELATED"/>
    <property type="match status" value="1"/>
</dbReference>
<protein>
    <recommendedName>
        <fullName evidence="4">Sel1 repeat-containing protein</fullName>
    </recommendedName>
</protein>
<comment type="caution">
    <text evidence="2">The sequence shown here is derived from an EMBL/GenBank/DDBJ whole genome shotgun (WGS) entry which is preliminary data.</text>
</comment>
<dbReference type="SUPFAM" id="SSF81901">
    <property type="entry name" value="HCP-like"/>
    <property type="match status" value="1"/>
</dbReference>
<dbReference type="AlphaFoldDB" id="A0A4R6SPJ1"/>
<dbReference type="Proteomes" id="UP000295620">
    <property type="component" value="Unassembled WGS sequence"/>
</dbReference>
<dbReference type="InterPro" id="IPR011990">
    <property type="entry name" value="TPR-like_helical_dom_sf"/>
</dbReference>
<proteinExistence type="predicted"/>
<dbReference type="InterPro" id="IPR006597">
    <property type="entry name" value="Sel1-like"/>
</dbReference>
<dbReference type="Gene3D" id="1.25.40.10">
    <property type="entry name" value="Tetratricopeptide repeat domain"/>
    <property type="match status" value="1"/>
</dbReference>
<reference evidence="2 3" key="1">
    <citation type="submission" date="2019-03" db="EMBL/GenBank/DDBJ databases">
        <title>Genomic Encyclopedia of Archaeal and Bacterial Type Strains, Phase II (KMG-II): from individual species to whole genera.</title>
        <authorList>
            <person name="Goeker M."/>
        </authorList>
    </citation>
    <scope>NUCLEOTIDE SEQUENCE [LARGE SCALE GENOMIC DNA]</scope>
    <source>
        <strain evidence="2 3">DSM 19035</strain>
    </source>
</reference>
<dbReference type="OrthoDB" id="6064897at2"/>
<dbReference type="Pfam" id="PF08238">
    <property type="entry name" value="Sel1"/>
    <property type="match status" value="2"/>
</dbReference>